<evidence type="ECO:0000256" key="1">
    <source>
        <dbReference type="ARBA" id="ARBA00022723"/>
    </source>
</evidence>
<sequence length="54" mass="6068">MTDISELRLVANRMSVGGGMSLVFEGKAYKLKHTNKQKKCWRCSKDKEGCDGTM</sequence>
<reference evidence="5 6" key="1">
    <citation type="submission" date="2015-01" db="EMBL/GenBank/DDBJ databases">
        <title>Evolution of Trichinella species and genotypes.</title>
        <authorList>
            <person name="Korhonen P.K."/>
            <person name="Edoardo P."/>
            <person name="Giuseppe L.R."/>
            <person name="Gasser R.B."/>
        </authorList>
    </citation>
    <scope>NUCLEOTIDE SEQUENCE [LARGE SCALE GENOMIC DNA]</scope>
    <source>
        <strain evidence="5">ISS1980</strain>
    </source>
</reference>
<organism evidence="5 6">
    <name type="scientific">Trichinella papuae</name>
    <dbReference type="NCBI Taxonomy" id="268474"/>
    <lineage>
        <taxon>Eukaryota</taxon>
        <taxon>Metazoa</taxon>
        <taxon>Ecdysozoa</taxon>
        <taxon>Nematoda</taxon>
        <taxon>Enoplea</taxon>
        <taxon>Dorylaimia</taxon>
        <taxon>Trichinellida</taxon>
        <taxon>Trichinellidae</taxon>
        <taxon>Trichinella</taxon>
    </lineage>
</organism>
<dbReference type="OrthoDB" id="10340861at2759"/>
<name>A0A0V1MBI2_9BILA</name>
<dbReference type="Proteomes" id="UP000054843">
    <property type="component" value="Unassembled WGS sequence"/>
</dbReference>
<feature type="domain" description="FLYWCH-type" evidence="4">
    <location>
        <begin position="17"/>
        <end position="52"/>
    </location>
</feature>
<keyword evidence="1" id="KW-0479">Metal-binding</keyword>
<keyword evidence="2" id="KW-0863">Zinc-finger</keyword>
<evidence type="ECO:0000256" key="2">
    <source>
        <dbReference type="ARBA" id="ARBA00022771"/>
    </source>
</evidence>
<protein>
    <recommendedName>
        <fullName evidence="4">FLYWCH-type domain-containing protein</fullName>
    </recommendedName>
</protein>
<dbReference type="GO" id="GO:0008270">
    <property type="term" value="F:zinc ion binding"/>
    <property type="evidence" value="ECO:0007669"/>
    <property type="project" value="UniProtKB-KW"/>
</dbReference>
<evidence type="ECO:0000313" key="6">
    <source>
        <dbReference type="Proteomes" id="UP000054843"/>
    </source>
</evidence>
<dbReference type="Gene3D" id="2.20.25.240">
    <property type="match status" value="1"/>
</dbReference>
<evidence type="ECO:0000256" key="3">
    <source>
        <dbReference type="ARBA" id="ARBA00022833"/>
    </source>
</evidence>
<keyword evidence="3" id="KW-0862">Zinc</keyword>
<proteinExistence type="predicted"/>
<dbReference type="InterPro" id="IPR007588">
    <property type="entry name" value="Znf_FLYWCH"/>
</dbReference>
<dbReference type="Pfam" id="PF04500">
    <property type="entry name" value="FLYWCH"/>
    <property type="match status" value="1"/>
</dbReference>
<accession>A0A0V1MBI2</accession>
<dbReference type="AlphaFoldDB" id="A0A0V1MBI2"/>
<dbReference type="EMBL" id="JYDO01000147">
    <property type="protein sequence ID" value="KRZ69020.1"/>
    <property type="molecule type" value="Genomic_DNA"/>
</dbReference>
<keyword evidence="6" id="KW-1185">Reference proteome</keyword>
<gene>
    <name evidence="5" type="ORF">T10_5629</name>
</gene>
<evidence type="ECO:0000259" key="4">
    <source>
        <dbReference type="Pfam" id="PF04500"/>
    </source>
</evidence>
<evidence type="ECO:0000313" key="5">
    <source>
        <dbReference type="EMBL" id="KRZ69020.1"/>
    </source>
</evidence>
<comment type="caution">
    <text evidence="5">The sequence shown here is derived from an EMBL/GenBank/DDBJ whole genome shotgun (WGS) entry which is preliminary data.</text>
</comment>